<dbReference type="GO" id="GO:0006887">
    <property type="term" value="P:exocytosis"/>
    <property type="evidence" value="ECO:0007669"/>
    <property type="project" value="UniProtKB-KW"/>
</dbReference>
<sequence>MNDVEGVTVKLAELLRHPEDLDKIQALRSEFTRKKAAVDGQLKLGLKEQLEVTQAGMTSITDGQRTVNLIKEEMIKIDKLCLEAQNMISDFPSINLVAQTHRNFSQVETMKENLDTFNERISRVENLLRQDDAEPEEMPNLLTIHYELTQLRDIRDDSMEQIRRAQDSSLQNTLEDYFARLDDTIGWFDEHVGNVCLNLINIVQDGNHGLVVRLAVIIEEEEKSDNKVKALQEAQRDYKELAARFKSMTTGRKDMRGYKEKFLACIKAHAEQQFSEVEQQFLEDPDRLEKSLRWFFNELNTVKLGMVKLMPKKWRIFKVYGDTYHMLMHDFLTKQIDNPDLSPKNMLAIIHWGEKYYAKMEKLGFKQTDLKPHVIDDREGELVREWRQLIIKFLTEWIERISIADQKDFTERNPDTIDRDENGCFRTRNLLDMWRMFREQIIAAGNSGRSDVTEGVIDEMFRVLKSRQAAWQKMVDDECAKHTGPQGAQDGYETIFDWLVAVTNDQIACIDDNEDEGQVGYLTRFKRDFEPLVSPKYLMQASSEIEAIRDGYIDLSTHCITSFTSLIFAVDFRSTITDFFTPKWYQQFDMKRIVTTFEDYITDYAEVLHRSMLDIFVEEVADALLVRYLLCVRNRGAKFRRADPFGDKLRDDVLTAFGFFERFPDFAAIKQKWRVIDPFSRLLSSEKAAVPDVYMSFKSEYWDLQLSWVEAVLRARDDFDRAMLNGVKAKAAAVDVARGPETIMSKVR</sequence>
<name>A0A9P8LI64_9PEZI</name>
<dbReference type="FunFam" id="1.10.357.50:FF:000006">
    <property type="entry name" value="Exocyst complex component sec6"/>
    <property type="match status" value="1"/>
</dbReference>
<feature type="coiled-coil region" evidence="4">
    <location>
        <begin position="217"/>
        <end position="244"/>
    </location>
</feature>
<dbReference type="EMBL" id="JAGHQM010000047">
    <property type="protein sequence ID" value="KAH0565956.1"/>
    <property type="molecule type" value="Genomic_DNA"/>
</dbReference>
<dbReference type="Proteomes" id="UP000750711">
    <property type="component" value="Unassembled WGS sequence"/>
</dbReference>
<proteinExistence type="inferred from homology"/>
<dbReference type="PANTHER" id="PTHR21292">
    <property type="entry name" value="EXOCYST COMPLEX COMPONENT SEC6-RELATED"/>
    <property type="match status" value="1"/>
</dbReference>
<reference evidence="5" key="1">
    <citation type="submission" date="2021-03" db="EMBL/GenBank/DDBJ databases">
        <title>Comparative genomics and phylogenomic investigation of the class Geoglossomycetes provide insights into ecological specialization and systematics.</title>
        <authorList>
            <person name="Melie T."/>
            <person name="Pirro S."/>
            <person name="Miller A.N."/>
            <person name="Quandt A."/>
        </authorList>
    </citation>
    <scope>NUCLEOTIDE SEQUENCE</scope>
    <source>
        <strain evidence="5">CAQ_001_2017</strain>
    </source>
</reference>
<evidence type="ECO:0008006" key="7">
    <source>
        <dbReference type="Google" id="ProtNLM"/>
    </source>
</evidence>
<organism evidence="5 6">
    <name type="scientific">Trichoglossum hirsutum</name>
    <dbReference type="NCBI Taxonomy" id="265104"/>
    <lineage>
        <taxon>Eukaryota</taxon>
        <taxon>Fungi</taxon>
        <taxon>Dikarya</taxon>
        <taxon>Ascomycota</taxon>
        <taxon>Pezizomycotina</taxon>
        <taxon>Geoglossomycetes</taxon>
        <taxon>Geoglossales</taxon>
        <taxon>Geoglossaceae</taxon>
        <taxon>Trichoglossum</taxon>
    </lineage>
</organism>
<dbReference type="Pfam" id="PF06046">
    <property type="entry name" value="Sec6"/>
    <property type="match status" value="1"/>
</dbReference>
<evidence type="ECO:0000256" key="4">
    <source>
        <dbReference type="SAM" id="Coils"/>
    </source>
</evidence>
<keyword evidence="6" id="KW-1185">Reference proteome</keyword>
<dbReference type="Gene3D" id="1.10.357.70">
    <property type="entry name" value="Exocyst complex component Sec6, C-terminal domain"/>
    <property type="match status" value="1"/>
</dbReference>
<evidence type="ECO:0000256" key="1">
    <source>
        <dbReference type="ARBA" id="ARBA00009447"/>
    </source>
</evidence>
<gene>
    <name evidence="5" type="ORF">GP486_000648</name>
</gene>
<dbReference type="AlphaFoldDB" id="A0A9P8LI64"/>
<accession>A0A9P8LI64</accession>
<evidence type="ECO:0000313" key="5">
    <source>
        <dbReference type="EMBL" id="KAH0565956.1"/>
    </source>
</evidence>
<comment type="similarity">
    <text evidence="1">Belongs to the SEC6 family.</text>
</comment>
<keyword evidence="2" id="KW-0813">Transport</keyword>
<dbReference type="GO" id="GO:0051601">
    <property type="term" value="P:exocyst localization"/>
    <property type="evidence" value="ECO:0007669"/>
    <property type="project" value="TreeGrafter"/>
</dbReference>
<dbReference type="GO" id="GO:0000145">
    <property type="term" value="C:exocyst"/>
    <property type="evidence" value="ECO:0007669"/>
    <property type="project" value="InterPro"/>
</dbReference>
<dbReference type="InterPro" id="IPR042532">
    <property type="entry name" value="EXOC3/Sec6_C"/>
</dbReference>
<keyword evidence="3" id="KW-0268">Exocytosis</keyword>
<comment type="caution">
    <text evidence="5">The sequence shown here is derived from an EMBL/GenBank/DDBJ whole genome shotgun (WGS) entry which is preliminary data.</text>
</comment>
<dbReference type="PANTHER" id="PTHR21292:SF1">
    <property type="entry name" value="EXOCYST COMPLEX COMPONENT 3"/>
    <property type="match status" value="1"/>
</dbReference>
<evidence type="ECO:0000256" key="2">
    <source>
        <dbReference type="ARBA" id="ARBA00022448"/>
    </source>
</evidence>
<dbReference type="Gene3D" id="1.10.357.50">
    <property type="match status" value="1"/>
</dbReference>
<dbReference type="GO" id="GO:0000149">
    <property type="term" value="F:SNARE binding"/>
    <property type="evidence" value="ECO:0007669"/>
    <property type="project" value="TreeGrafter"/>
</dbReference>
<evidence type="ECO:0000313" key="6">
    <source>
        <dbReference type="Proteomes" id="UP000750711"/>
    </source>
</evidence>
<dbReference type="FunFam" id="1.10.357.70:FF:000005">
    <property type="entry name" value="Exocyst complex component Sec6"/>
    <property type="match status" value="1"/>
</dbReference>
<dbReference type="InterPro" id="IPR010326">
    <property type="entry name" value="EXOC3/Sec6"/>
</dbReference>
<evidence type="ECO:0000256" key="3">
    <source>
        <dbReference type="ARBA" id="ARBA00022483"/>
    </source>
</evidence>
<keyword evidence="4" id="KW-0175">Coiled coil</keyword>
<protein>
    <recommendedName>
        <fullName evidence="7">Exocyst complex component Sec6</fullName>
    </recommendedName>
</protein>